<evidence type="ECO:0000313" key="3">
    <source>
        <dbReference type="Proteomes" id="UP000030643"/>
    </source>
</evidence>
<evidence type="ECO:0000259" key="1">
    <source>
        <dbReference type="Pfam" id="PF04608"/>
    </source>
</evidence>
<dbReference type="GO" id="GO:0006629">
    <property type="term" value="P:lipid metabolic process"/>
    <property type="evidence" value="ECO:0007669"/>
    <property type="project" value="InterPro"/>
</dbReference>
<dbReference type="SUPFAM" id="SSF101307">
    <property type="entry name" value="YutG-like"/>
    <property type="match status" value="1"/>
</dbReference>
<accession>A0A069D0N1</accession>
<dbReference type="OrthoDB" id="9793244at2"/>
<dbReference type="Pfam" id="PF04608">
    <property type="entry name" value="PgpA"/>
    <property type="match status" value="1"/>
</dbReference>
<dbReference type="InterPro" id="IPR036681">
    <property type="entry name" value="PgpA-like_sf"/>
</dbReference>
<feature type="domain" description="YutG/PgpA" evidence="1">
    <location>
        <begin position="42"/>
        <end position="159"/>
    </location>
</feature>
<dbReference type="InterPro" id="IPR026038">
    <property type="entry name" value="Put_PGPase"/>
</dbReference>
<dbReference type="eggNOG" id="COG1267">
    <property type="taxonomic scope" value="Bacteria"/>
</dbReference>
<dbReference type="PIRSF" id="PIRSF019587">
    <property type="entry name" value="PGPase"/>
    <property type="match status" value="1"/>
</dbReference>
<protein>
    <submittedName>
        <fullName evidence="2">CDP-diacylglycerol pyrophosphatase</fullName>
    </submittedName>
</protein>
<reference evidence="3" key="1">
    <citation type="journal article" date="2014" name="Genome Announc.">
        <title>Draft genome sequence of Weissella oryzae SG25T, isolated from fermented rice grains.</title>
        <authorList>
            <person name="Tanizawa Y."/>
            <person name="Fujisawa T."/>
            <person name="Mochizuki T."/>
            <person name="Kaminuma E."/>
            <person name="Suzuki Y."/>
            <person name="Nakamura Y."/>
            <person name="Tohno M."/>
        </authorList>
    </citation>
    <scope>NUCLEOTIDE SEQUENCE [LARGE SCALE GENOMIC DNA]</scope>
    <source>
        <strain evidence="3">DSM 25784 / JCM 18191 / LMG 30913 / SG25</strain>
    </source>
</reference>
<name>A0A069D0N1_WEIOS</name>
<dbReference type="AlphaFoldDB" id="A0A069D0N1"/>
<organism evidence="2 3">
    <name type="scientific">Weissella oryzae (strain DSM 25784 / JCM 18191 / LMG 30913 / SG25)</name>
    <dbReference type="NCBI Taxonomy" id="1329250"/>
    <lineage>
        <taxon>Bacteria</taxon>
        <taxon>Bacillati</taxon>
        <taxon>Bacillota</taxon>
        <taxon>Bacilli</taxon>
        <taxon>Lactobacillales</taxon>
        <taxon>Lactobacillaceae</taxon>
        <taxon>Weissella</taxon>
    </lineage>
</organism>
<proteinExistence type="predicted"/>
<dbReference type="InterPro" id="IPR007686">
    <property type="entry name" value="YutG/PgpA"/>
</dbReference>
<dbReference type="STRING" id="1329250.WOSG25_051490"/>
<sequence>MVIGNTDHYTDVVDQLLERGVELSQIAELVIFGQRDRLPDLSQETALYSVNKVLHKTEVQDAIMTGLALDDLADAKQLPEPILTRIVEDASTYGIDEQLVMSILGVYGTISWTNFGYLDKLKPGIVGKLNDEQRLGGRVNTFIDDIVAAIAAAAEARIAHD</sequence>
<dbReference type="Gene3D" id="1.10.3760.10">
    <property type="entry name" value="PgpA-like"/>
    <property type="match status" value="1"/>
</dbReference>
<keyword evidence="3" id="KW-1185">Reference proteome</keyword>
<dbReference type="EMBL" id="DF820488">
    <property type="protein sequence ID" value="GAK30876.1"/>
    <property type="molecule type" value="Genomic_DNA"/>
</dbReference>
<evidence type="ECO:0000313" key="2">
    <source>
        <dbReference type="EMBL" id="GAK30876.1"/>
    </source>
</evidence>
<dbReference type="RefSeq" id="WP_045476641.1">
    <property type="nucleotide sequence ID" value="NZ_DF820488.1"/>
</dbReference>
<dbReference type="GO" id="GO:0008962">
    <property type="term" value="F:phosphatidylglycerophosphatase activity"/>
    <property type="evidence" value="ECO:0007669"/>
    <property type="project" value="InterPro"/>
</dbReference>
<gene>
    <name evidence="2" type="ORF">WOSG25_051490</name>
</gene>
<dbReference type="Proteomes" id="UP000030643">
    <property type="component" value="Unassembled WGS sequence"/>
</dbReference>